<dbReference type="EMBL" id="JALNTZ010001926">
    <property type="protein sequence ID" value="KAJ3621784.1"/>
    <property type="molecule type" value="Genomic_DNA"/>
</dbReference>
<accession>A0AA38HI64</accession>
<proteinExistence type="predicted"/>
<comment type="caution">
    <text evidence="1">The sequence shown here is derived from an EMBL/GenBank/DDBJ whole genome shotgun (WGS) entry which is preliminary data.</text>
</comment>
<dbReference type="Proteomes" id="UP001168821">
    <property type="component" value="Unassembled WGS sequence"/>
</dbReference>
<keyword evidence="2" id="KW-1185">Reference proteome</keyword>
<evidence type="ECO:0000313" key="2">
    <source>
        <dbReference type="Proteomes" id="UP001168821"/>
    </source>
</evidence>
<sequence>MCMPFRPIIKNAFGSWAYDTPVRSSASSGVTQIAAHHNGCSVRIPKCVNLARATKLRIAYKHELALLVVLIAL</sequence>
<evidence type="ECO:0000313" key="1">
    <source>
        <dbReference type="EMBL" id="KAJ3621784.1"/>
    </source>
</evidence>
<feature type="non-terminal residue" evidence="1">
    <location>
        <position position="73"/>
    </location>
</feature>
<protein>
    <submittedName>
        <fullName evidence="1">Uncharacterized protein</fullName>
    </submittedName>
</protein>
<organism evidence="1 2">
    <name type="scientific">Zophobas morio</name>
    <dbReference type="NCBI Taxonomy" id="2755281"/>
    <lineage>
        <taxon>Eukaryota</taxon>
        <taxon>Metazoa</taxon>
        <taxon>Ecdysozoa</taxon>
        <taxon>Arthropoda</taxon>
        <taxon>Hexapoda</taxon>
        <taxon>Insecta</taxon>
        <taxon>Pterygota</taxon>
        <taxon>Neoptera</taxon>
        <taxon>Endopterygota</taxon>
        <taxon>Coleoptera</taxon>
        <taxon>Polyphaga</taxon>
        <taxon>Cucujiformia</taxon>
        <taxon>Tenebrionidae</taxon>
        <taxon>Zophobas</taxon>
    </lineage>
</organism>
<gene>
    <name evidence="1" type="ORF">Zmor_004510</name>
</gene>
<name>A0AA38HI64_9CUCU</name>
<dbReference type="AlphaFoldDB" id="A0AA38HI64"/>
<reference evidence="1" key="1">
    <citation type="journal article" date="2023" name="G3 (Bethesda)">
        <title>Whole genome assemblies of Zophobas morio and Tenebrio molitor.</title>
        <authorList>
            <person name="Kaur S."/>
            <person name="Stinson S.A."/>
            <person name="diCenzo G.C."/>
        </authorList>
    </citation>
    <scope>NUCLEOTIDE SEQUENCE</scope>
    <source>
        <strain evidence="1">QUZm001</strain>
    </source>
</reference>